<dbReference type="GO" id="GO:0016226">
    <property type="term" value="P:iron-sulfur cluster assembly"/>
    <property type="evidence" value="ECO:0007669"/>
    <property type="project" value="UniProtKB-UniRule"/>
</dbReference>
<keyword evidence="4 12" id="KW-0963">Cytoplasm</keyword>
<dbReference type="PANTHER" id="PTHR23264:SF19">
    <property type="entry name" value="CYTOSOLIC FE-S CLUSTER ASSEMBLY FACTOR NUBP2"/>
    <property type="match status" value="1"/>
</dbReference>
<dbReference type="CDD" id="cd02037">
    <property type="entry name" value="Mrp_NBP35"/>
    <property type="match status" value="1"/>
</dbReference>
<dbReference type="InterPro" id="IPR000808">
    <property type="entry name" value="Mrp-like_CS"/>
</dbReference>
<dbReference type="GO" id="GO:0051539">
    <property type="term" value="F:4 iron, 4 sulfur cluster binding"/>
    <property type="evidence" value="ECO:0007669"/>
    <property type="project" value="UniProtKB-UniRule"/>
</dbReference>
<evidence type="ECO:0000313" key="13">
    <source>
        <dbReference type="EMBL" id="RPA79235.1"/>
    </source>
</evidence>
<dbReference type="GO" id="GO:0140663">
    <property type="term" value="F:ATP-dependent FeS chaperone activity"/>
    <property type="evidence" value="ECO:0007669"/>
    <property type="project" value="InterPro"/>
</dbReference>
<dbReference type="InterPro" id="IPR028600">
    <property type="entry name" value="NUBP2/Cfd1_eukaryotes"/>
</dbReference>
<dbReference type="SUPFAM" id="SSF52540">
    <property type="entry name" value="P-loop containing nucleoside triphosphate hydrolases"/>
    <property type="match status" value="1"/>
</dbReference>
<feature type="binding site" evidence="12">
    <location>
        <position position="188"/>
    </location>
    <ligand>
        <name>[4Fe-4S] cluster</name>
        <dbReference type="ChEBI" id="CHEBI:49883"/>
        <note>ligand shared between dimeric partners</note>
    </ligand>
</feature>
<gene>
    <name evidence="13" type="ORF">BJ508DRAFT_416021</name>
</gene>
<dbReference type="STRING" id="1160509.A0A3N4HZE2"/>
<dbReference type="GO" id="GO:0046872">
    <property type="term" value="F:metal ion binding"/>
    <property type="evidence" value="ECO:0007669"/>
    <property type="project" value="UniProtKB-KW"/>
</dbReference>
<dbReference type="HAMAP" id="MF_02040">
    <property type="entry name" value="Mrp_NBP35"/>
    <property type="match status" value="1"/>
</dbReference>
<dbReference type="InterPro" id="IPR019591">
    <property type="entry name" value="Mrp/NBP35_ATP-bd"/>
</dbReference>
<keyword evidence="9 12" id="KW-0411">Iron-sulfur</keyword>
<evidence type="ECO:0000256" key="7">
    <source>
        <dbReference type="ARBA" id="ARBA00022840"/>
    </source>
</evidence>
<dbReference type="PROSITE" id="PS01215">
    <property type="entry name" value="MRP"/>
    <property type="match status" value="1"/>
</dbReference>
<dbReference type="FunFam" id="3.40.50.300:FF:000796">
    <property type="entry name" value="Cytosolic Fe-S cluster assembly factor NUBP2"/>
    <property type="match status" value="1"/>
</dbReference>
<evidence type="ECO:0000256" key="4">
    <source>
        <dbReference type="ARBA" id="ARBA00022490"/>
    </source>
</evidence>
<dbReference type="GO" id="GO:0005524">
    <property type="term" value="F:ATP binding"/>
    <property type="evidence" value="ECO:0007669"/>
    <property type="project" value="UniProtKB-KW"/>
</dbReference>
<dbReference type="AlphaFoldDB" id="A0A3N4HZE2"/>
<dbReference type="PANTHER" id="PTHR23264">
    <property type="entry name" value="NUCLEOTIDE-BINDING PROTEIN NBP35 YEAST -RELATED"/>
    <property type="match status" value="1"/>
</dbReference>
<evidence type="ECO:0000256" key="3">
    <source>
        <dbReference type="ARBA" id="ARBA00022485"/>
    </source>
</evidence>
<protein>
    <submittedName>
        <fullName evidence="13">Nucleotide-binding protein 1</fullName>
    </submittedName>
</protein>
<comment type="function">
    <text evidence="10">Component of the cytosolic iron-sulfur (Fe/S) protein assembly (CIA) machinery. Required for maturation of extramitochondrial Fe-S proteins. The NUBP1-NUBP2 heterotetramer forms a Fe-S scaffold complex, mediating the de novo assembly of an Fe-S cluster and its transfer to target apoproteins. Negatively regulates cilium formation and structure.</text>
</comment>
<dbReference type="GO" id="GO:0005814">
    <property type="term" value="C:centriole"/>
    <property type="evidence" value="ECO:0007669"/>
    <property type="project" value="UniProtKB-SubCell"/>
</dbReference>
<name>A0A3N4HZE2_ASCIM</name>
<dbReference type="GO" id="GO:0005634">
    <property type="term" value="C:nucleus"/>
    <property type="evidence" value="ECO:0007669"/>
    <property type="project" value="UniProtKB-ARBA"/>
</dbReference>
<keyword evidence="3 12" id="KW-0004">4Fe-4S</keyword>
<comment type="similarity">
    <text evidence="12">Belongs to the Mrp/NBP35 ATP-binding proteins family. NUBP2/CFD1 subfamily.</text>
</comment>
<evidence type="ECO:0000256" key="1">
    <source>
        <dbReference type="ARBA" id="ARBA00004114"/>
    </source>
</evidence>
<sequence>MPFEDIKHIVLVLSGKGGVGKSSVTTQLALSLAAKGNQVGVLDIDLTGPSMPRMFGAEAKTVVQGPKGWLPVSIGDGKIKVMSLGFLLNDRGDSVVWRGPKKTAMIRQFCTDVAWGPLDYLIIDTPPGTSDEHISIAEQFQDVKPDGAVVVTTPQAVATADVRKELNFCKKVEMNVLGIVENMSGYVCPHCAECTNIFSSGGGKVMAEEFGVEFLGSVPIDPKFGQMIETQKDSGSESLLEQYKKSGLYPVFTKISDRVIEKCEAK</sequence>
<evidence type="ECO:0000256" key="11">
    <source>
        <dbReference type="ARBA" id="ARBA00065349"/>
    </source>
</evidence>
<reference evidence="13 14" key="1">
    <citation type="journal article" date="2018" name="Nat. Ecol. Evol.">
        <title>Pezizomycetes genomes reveal the molecular basis of ectomycorrhizal truffle lifestyle.</title>
        <authorList>
            <person name="Murat C."/>
            <person name="Payen T."/>
            <person name="Noel B."/>
            <person name="Kuo A."/>
            <person name="Morin E."/>
            <person name="Chen J."/>
            <person name="Kohler A."/>
            <person name="Krizsan K."/>
            <person name="Balestrini R."/>
            <person name="Da Silva C."/>
            <person name="Montanini B."/>
            <person name="Hainaut M."/>
            <person name="Levati E."/>
            <person name="Barry K.W."/>
            <person name="Belfiori B."/>
            <person name="Cichocki N."/>
            <person name="Clum A."/>
            <person name="Dockter R.B."/>
            <person name="Fauchery L."/>
            <person name="Guy J."/>
            <person name="Iotti M."/>
            <person name="Le Tacon F."/>
            <person name="Lindquist E.A."/>
            <person name="Lipzen A."/>
            <person name="Malagnac F."/>
            <person name="Mello A."/>
            <person name="Molinier V."/>
            <person name="Miyauchi S."/>
            <person name="Poulain J."/>
            <person name="Riccioni C."/>
            <person name="Rubini A."/>
            <person name="Sitrit Y."/>
            <person name="Splivallo R."/>
            <person name="Traeger S."/>
            <person name="Wang M."/>
            <person name="Zifcakova L."/>
            <person name="Wipf D."/>
            <person name="Zambonelli A."/>
            <person name="Paolocci F."/>
            <person name="Nowrousian M."/>
            <person name="Ottonello S."/>
            <person name="Baldrian P."/>
            <person name="Spatafora J.W."/>
            <person name="Henrissat B."/>
            <person name="Nagy L.G."/>
            <person name="Aury J.M."/>
            <person name="Wincker P."/>
            <person name="Grigoriev I.V."/>
            <person name="Bonfante P."/>
            <person name="Martin F.M."/>
        </authorList>
    </citation>
    <scope>NUCLEOTIDE SEQUENCE [LARGE SCALE GENOMIC DNA]</scope>
    <source>
        <strain evidence="13 14">RN42</strain>
    </source>
</reference>
<dbReference type="InterPro" id="IPR033756">
    <property type="entry name" value="YlxH/NBP35"/>
</dbReference>
<proteinExistence type="inferred from homology"/>
<keyword evidence="5 12" id="KW-0479">Metal-binding</keyword>
<keyword evidence="14" id="KW-1185">Reference proteome</keyword>
<keyword evidence="8 12" id="KW-0408">Iron</keyword>
<dbReference type="OrthoDB" id="3900342at2759"/>
<dbReference type="Proteomes" id="UP000275078">
    <property type="component" value="Unassembled WGS sequence"/>
</dbReference>
<evidence type="ECO:0000256" key="10">
    <source>
        <dbReference type="ARBA" id="ARBA00053368"/>
    </source>
</evidence>
<dbReference type="InterPro" id="IPR027417">
    <property type="entry name" value="P-loop_NTPase"/>
</dbReference>
<keyword evidence="6 12" id="KW-0547">Nucleotide-binding</keyword>
<dbReference type="EMBL" id="ML119701">
    <property type="protein sequence ID" value="RPA79235.1"/>
    <property type="molecule type" value="Genomic_DNA"/>
</dbReference>
<dbReference type="Gene3D" id="3.40.50.300">
    <property type="entry name" value="P-loop containing nucleotide triphosphate hydrolases"/>
    <property type="match status" value="1"/>
</dbReference>
<dbReference type="HAMAP" id="MF_03039">
    <property type="entry name" value="NUBP2"/>
    <property type="match status" value="1"/>
</dbReference>
<organism evidence="13 14">
    <name type="scientific">Ascobolus immersus RN42</name>
    <dbReference type="NCBI Taxonomy" id="1160509"/>
    <lineage>
        <taxon>Eukaryota</taxon>
        <taxon>Fungi</taxon>
        <taxon>Dikarya</taxon>
        <taxon>Ascomycota</taxon>
        <taxon>Pezizomycotina</taxon>
        <taxon>Pezizomycetes</taxon>
        <taxon>Pezizales</taxon>
        <taxon>Ascobolaceae</taxon>
        <taxon>Ascobolus</taxon>
    </lineage>
</organism>
<feature type="binding site" evidence="12">
    <location>
        <position position="191"/>
    </location>
    <ligand>
        <name>[4Fe-4S] cluster</name>
        <dbReference type="ChEBI" id="CHEBI:49883"/>
        <note>ligand shared between dimeric partners</note>
    </ligand>
</feature>
<evidence type="ECO:0000256" key="9">
    <source>
        <dbReference type="ARBA" id="ARBA00023014"/>
    </source>
</evidence>
<comment type="function">
    <text evidence="12">Component of the cytosolic iron-sulfur (Fe/S) protein assembly (CIA) machinery. Required for maturation of extramitochondrial Fe-S proteins. The NBP35-CFD1 heterotetramer forms a Fe-S scaffold complex, mediating the de novo assembly of an Fe-S cluster and its transfer to target apoproteins.</text>
</comment>
<evidence type="ECO:0000256" key="8">
    <source>
        <dbReference type="ARBA" id="ARBA00023004"/>
    </source>
</evidence>
<feature type="binding site" evidence="12">
    <location>
        <begin position="15"/>
        <end position="22"/>
    </location>
    <ligand>
        <name>ATP</name>
        <dbReference type="ChEBI" id="CHEBI:30616"/>
    </ligand>
</feature>
<comment type="subcellular location">
    <subcellularLocation>
        <location evidence="2">Cytoplasm</location>
        <location evidence="2">Cytoskeleton</location>
        <location evidence="2">Cilium axoneme</location>
    </subcellularLocation>
    <subcellularLocation>
        <location evidence="1">Cytoplasm</location>
        <location evidence="1">Cytoskeleton</location>
        <location evidence="1">Microtubule organizing center</location>
        <location evidence="1">Centrosome</location>
        <location evidence="1">Centriole</location>
    </subcellularLocation>
</comment>
<dbReference type="Pfam" id="PF10609">
    <property type="entry name" value="ParA"/>
    <property type="match status" value="1"/>
</dbReference>
<evidence type="ECO:0000256" key="12">
    <source>
        <dbReference type="HAMAP-Rule" id="MF_03039"/>
    </source>
</evidence>
<evidence type="ECO:0000313" key="14">
    <source>
        <dbReference type="Proteomes" id="UP000275078"/>
    </source>
</evidence>
<evidence type="ECO:0000256" key="5">
    <source>
        <dbReference type="ARBA" id="ARBA00022723"/>
    </source>
</evidence>
<evidence type="ECO:0000256" key="6">
    <source>
        <dbReference type="ARBA" id="ARBA00022741"/>
    </source>
</evidence>
<evidence type="ECO:0000256" key="2">
    <source>
        <dbReference type="ARBA" id="ARBA00004430"/>
    </source>
</evidence>
<dbReference type="GO" id="GO:0005829">
    <property type="term" value="C:cytosol"/>
    <property type="evidence" value="ECO:0007669"/>
    <property type="project" value="TreeGrafter"/>
</dbReference>
<comment type="subunit">
    <text evidence="11">Heterotetramer of 2 NUBP1 and 2 NUBP2 chains. Interacts with KIFC1. Interacts with NUBP1.</text>
</comment>
<keyword evidence="7 12" id="KW-0067">ATP-binding</keyword>
<accession>A0A3N4HZE2</accession>